<name>A0A8J8SL29_9RHOB</name>
<evidence type="ECO:0000256" key="5">
    <source>
        <dbReference type="SAM" id="MobiDB-lite"/>
    </source>
</evidence>
<evidence type="ECO:0000259" key="7">
    <source>
        <dbReference type="Pfam" id="PF04357"/>
    </source>
</evidence>
<dbReference type="Proteomes" id="UP000679284">
    <property type="component" value="Chromosome"/>
</dbReference>
<protein>
    <submittedName>
        <fullName evidence="8">Translocation and assembly module protein TamB</fullName>
    </submittedName>
</protein>
<accession>A0A8J8SL29</accession>
<evidence type="ECO:0000256" key="2">
    <source>
        <dbReference type="ARBA" id="ARBA00022692"/>
    </source>
</evidence>
<dbReference type="RefSeq" id="WP_211783280.1">
    <property type="nucleotide sequence ID" value="NZ_CP047289.1"/>
</dbReference>
<dbReference type="PANTHER" id="PTHR36985">
    <property type="entry name" value="TRANSLOCATION AND ASSEMBLY MODULE SUBUNIT TAMB"/>
    <property type="match status" value="1"/>
</dbReference>
<feature type="signal peptide" evidence="6">
    <location>
        <begin position="1"/>
        <end position="18"/>
    </location>
</feature>
<organism evidence="8 9">
    <name type="scientific">Falsirhodobacter algicola</name>
    <dbReference type="NCBI Taxonomy" id="2692330"/>
    <lineage>
        <taxon>Bacteria</taxon>
        <taxon>Pseudomonadati</taxon>
        <taxon>Pseudomonadota</taxon>
        <taxon>Alphaproteobacteria</taxon>
        <taxon>Rhodobacterales</taxon>
        <taxon>Paracoccaceae</taxon>
        <taxon>Falsirhodobacter</taxon>
    </lineage>
</organism>
<evidence type="ECO:0000256" key="4">
    <source>
        <dbReference type="ARBA" id="ARBA00023136"/>
    </source>
</evidence>
<dbReference type="AlphaFoldDB" id="A0A8J8SL29"/>
<keyword evidence="6" id="KW-0732">Signal</keyword>
<evidence type="ECO:0000256" key="1">
    <source>
        <dbReference type="ARBA" id="ARBA00004167"/>
    </source>
</evidence>
<comment type="subcellular location">
    <subcellularLocation>
        <location evidence="1">Membrane</location>
        <topology evidence="1">Single-pass membrane protein</topology>
    </subcellularLocation>
</comment>
<sequence length="1279" mass="131649">MRKLFILLLAFLPFAALAQDQGGDADRGWLEGIIEDKLSSAGRQVNIVGFEGALSSRATLQELTIADDDGVWLTLRDVVLDWSRSALLRGRVEVSELSAAEIIVARAPLPAEGLEAAPSPEASPFQLPDLPVSINIGRIAVDRLELGAPLLGEEVTATGQGVLVLNGGEGGITLNARRTDGGPALSLALDASFANEQRQLVVDLSLSEAANGLVTRKLGLPGAPSVDLTVKGSAPLDDYTADVTLATDGQPRIAGQVSVQAPASGPLGFAADLSGDAAPLFLPDYAEFFGNDLALKVQGSKDADGVLEIPTLSLIAQQLQLNGAVTIGNDGLPKLVDLTGRIASDDGDPVLLPLSTDQETRVKTLDLDVQFDADRSEDWTAAITLEGLDRADFDADRLALNGTGRIVPGAAAEVTADLTLAAQGLSAADPGLNAALGSQVDGAMQIDWIQGEDGLKIPSLTLNGADYGLDANAVIQGLSTGMTITGDAAARLADLSRFAEIAGRPLAGQAEAKVSGRYTVLEGGFDVVADVAGTDLATGIPQVDGLLAGQSTIALSALRDTQGTRIREFKVDAQDLSATAQGLISSTGSDLTANVTASDLRVLGPQYGGSATADLTFTGTTDAGDLRLNADGTDIRTGIAEVDGLLAGASTIRLDAALQDGAAVIQQAEVNARALALTAEGRLAQDGSDVKAQLNLSDLSVIGRQYAGTVNTALAFTGTPENGRITLDGTARNIKVAQDQADRLLRGDSTISAAVALTDGRVVVERAQVRNPQVTLDANGTPIDGGQRLDLTARLANLGILLPQFPGAVSLSGTVAQRAQGYDLDLRAQGPGGIDARANGSVGAAFDQANLTLTGSAQAALANVFLSPRNVAGPVRFDLRVNGPLALQSVSGTISTQGTRFADPELGLALNAIDARVTLNGQVASITASAAPEDGGRIRASGTIGLADPYNADLTVDLSRAVITDPSLYQVTAGGQVRLQGPLAGNGRISGRITLEEVNIQVPSGGLGTAGTLPGLQHVNEPGDVRATRRRAQLDDEEESSGGSSGGGLGIDLTISAPDRIFVRGRGLDAELGGELRLTGTTSNIVPIGAFELVRGRLDILGRRLELSDATLSLEGDFIPQLYVRASSENNGVTSYVSIVGPADDPEVTFSSDPDLPQEEVLAQLLFGRDLSSISPLQAAQLANAVATLAGRGGQGIVGNLRQNFGLDDLDVTTNDTGGAGVRAGKYISENAYTAVEVDSQGQSEISLNLDISDSLTVRGSTGTAEGSTGIGIFWERDY</sequence>
<evidence type="ECO:0000313" key="8">
    <source>
        <dbReference type="EMBL" id="QUS36058.1"/>
    </source>
</evidence>
<keyword evidence="4" id="KW-0472">Membrane</keyword>
<proteinExistence type="predicted"/>
<dbReference type="InterPro" id="IPR007452">
    <property type="entry name" value="TamB_C"/>
</dbReference>
<dbReference type="GO" id="GO:0005886">
    <property type="term" value="C:plasma membrane"/>
    <property type="evidence" value="ECO:0007669"/>
    <property type="project" value="InterPro"/>
</dbReference>
<evidence type="ECO:0000256" key="3">
    <source>
        <dbReference type="ARBA" id="ARBA00022989"/>
    </source>
</evidence>
<keyword evidence="3" id="KW-1133">Transmembrane helix</keyword>
<dbReference type="GO" id="GO:0009306">
    <property type="term" value="P:protein secretion"/>
    <property type="evidence" value="ECO:0007669"/>
    <property type="project" value="InterPro"/>
</dbReference>
<keyword evidence="9" id="KW-1185">Reference proteome</keyword>
<dbReference type="EMBL" id="CP047289">
    <property type="protein sequence ID" value="QUS36058.1"/>
    <property type="molecule type" value="Genomic_DNA"/>
</dbReference>
<feature type="region of interest" description="Disordered" evidence="5">
    <location>
        <begin position="1011"/>
        <end position="1051"/>
    </location>
</feature>
<feature type="chain" id="PRO_5035317178" evidence="6">
    <location>
        <begin position="19"/>
        <end position="1279"/>
    </location>
</feature>
<dbReference type="KEGG" id="fap:GR316_07120"/>
<dbReference type="PANTHER" id="PTHR36985:SF1">
    <property type="entry name" value="TRANSLOCATION AND ASSEMBLY MODULE SUBUNIT TAMB"/>
    <property type="match status" value="1"/>
</dbReference>
<dbReference type="Pfam" id="PF04357">
    <property type="entry name" value="TamB"/>
    <property type="match status" value="1"/>
</dbReference>
<evidence type="ECO:0000256" key="6">
    <source>
        <dbReference type="SAM" id="SignalP"/>
    </source>
</evidence>
<gene>
    <name evidence="8" type="ORF">GR316_07120</name>
</gene>
<evidence type="ECO:0000313" key="9">
    <source>
        <dbReference type="Proteomes" id="UP000679284"/>
    </source>
</evidence>
<keyword evidence="2" id="KW-0812">Transmembrane</keyword>
<reference evidence="8" key="1">
    <citation type="submission" date="2020-01" db="EMBL/GenBank/DDBJ databases">
        <authorList>
            <person name="Yang Y."/>
            <person name="Kwon Y.M."/>
        </authorList>
    </citation>
    <scope>NUCLEOTIDE SEQUENCE</scope>
    <source>
        <strain evidence="8">PG104</strain>
    </source>
</reference>
<feature type="domain" description="Translocation and assembly module TamB C-terminal" evidence="7">
    <location>
        <begin position="933"/>
        <end position="1279"/>
    </location>
</feature>